<evidence type="ECO:0000256" key="1">
    <source>
        <dbReference type="SAM" id="MobiDB-lite"/>
    </source>
</evidence>
<reference evidence="5" key="2">
    <citation type="journal article" date="2009" name="Science">
        <title>The B73 maize genome: complexity, diversity, and dynamics.</title>
        <authorList>
            <person name="Schnable P.S."/>
            <person name="Ware D."/>
            <person name="Fulton R.S."/>
            <person name="Stein J.C."/>
            <person name="Wei F."/>
            <person name="Pasternak S."/>
            <person name="Liang C."/>
            <person name="Zhang J."/>
            <person name="Fulton L."/>
            <person name="Graves T.A."/>
            <person name="Minx P."/>
            <person name="Reily A.D."/>
            <person name="Courtney L."/>
            <person name="Kruchowski S.S."/>
            <person name="Tomlinson C."/>
            <person name="Strong C."/>
            <person name="Delehaunty K."/>
            <person name="Fronick C."/>
            <person name="Courtney B."/>
            <person name="Rock S.M."/>
            <person name="Belter E."/>
            <person name="Du F."/>
            <person name="Kim K."/>
            <person name="Abbott R.M."/>
            <person name="Cotton M."/>
            <person name="Levy A."/>
            <person name="Marchetto P."/>
            <person name="Ochoa K."/>
            <person name="Jackson S.M."/>
            <person name="Gillam B."/>
            <person name="Chen W."/>
            <person name="Yan L."/>
            <person name="Higginbotham J."/>
            <person name="Cardenas M."/>
            <person name="Waligorski J."/>
            <person name="Applebaum E."/>
            <person name="Phelps L."/>
            <person name="Falcone J."/>
            <person name="Kanchi K."/>
            <person name="Thane T."/>
            <person name="Scimone A."/>
            <person name="Thane N."/>
            <person name="Henke J."/>
            <person name="Wang T."/>
            <person name="Ruppert J."/>
            <person name="Shah N."/>
            <person name="Rotter K."/>
            <person name="Hodges J."/>
            <person name="Ingenthron E."/>
            <person name="Cordes M."/>
            <person name="Kohlberg S."/>
            <person name="Sgro J."/>
            <person name="Delgado B."/>
            <person name="Mead K."/>
            <person name="Chinwalla A."/>
            <person name="Leonard S."/>
            <person name="Crouse K."/>
            <person name="Collura K."/>
            <person name="Kudrna D."/>
            <person name="Currie J."/>
            <person name="He R."/>
            <person name="Angelova A."/>
            <person name="Rajasekar S."/>
            <person name="Mueller T."/>
            <person name="Lomeli R."/>
            <person name="Scara G."/>
            <person name="Ko A."/>
            <person name="Delaney K."/>
            <person name="Wissotski M."/>
            <person name="Lopez G."/>
            <person name="Campos D."/>
            <person name="Braidotti M."/>
            <person name="Ashley E."/>
            <person name="Golser W."/>
            <person name="Kim H."/>
            <person name="Lee S."/>
            <person name="Lin J."/>
            <person name="Dujmic Z."/>
            <person name="Kim W."/>
            <person name="Talag J."/>
            <person name="Zuccolo A."/>
            <person name="Fan C."/>
            <person name="Sebastian A."/>
            <person name="Kramer M."/>
            <person name="Spiegel L."/>
            <person name="Nascimento L."/>
            <person name="Zutavern T."/>
            <person name="Miller B."/>
            <person name="Ambroise C."/>
            <person name="Muller S."/>
            <person name="Spooner W."/>
            <person name="Narechania A."/>
            <person name="Ren L."/>
            <person name="Wei S."/>
            <person name="Kumari S."/>
            <person name="Faga B."/>
            <person name="Levy M.J."/>
            <person name="McMahan L."/>
            <person name="Van Buren P."/>
            <person name="Vaughn M.W."/>
            <person name="Ying K."/>
            <person name="Yeh C.-T."/>
            <person name="Emrich S.J."/>
            <person name="Jia Y."/>
            <person name="Kalyanaraman A."/>
            <person name="Hsia A.-P."/>
            <person name="Barbazuk W.B."/>
            <person name="Baucom R.S."/>
            <person name="Brutnell T.P."/>
            <person name="Carpita N.C."/>
            <person name="Chaparro C."/>
            <person name="Chia J.-M."/>
            <person name="Deragon J.-M."/>
            <person name="Estill J.C."/>
            <person name="Fu Y."/>
            <person name="Jeddeloh J.A."/>
            <person name="Han Y."/>
            <person name="Lee H."/>
            <person name="Li P."/>
            <person name="Lisch D.R."/>
            <person name="Liu S."/>
            <person name="Liu Z."/>
            <person name="Nagel D.H."/>
            <person name="McCann M.C."/>
            <person name="SanMiguel P."/>
            <person name="Myers A.M."/>
            <person name="Nettleton D."/>
            <person name="Nguyen J."/>
            <person name="Penning B.W."/>
            <person name="Ponnala L."/>
            <person name="Schneider K.L."/>
            <person name="Schwartz D.C."/>
            <person name="Sharma A."/>
            <person name="Soderlund C."/>
            <person name="Springer N.M."/>
            <person name="Sun Q."/>
            <person name="Wang H."/>
            <person name="Waterman M."/>
            <person name="Westerman R."/>
            <person name="Wolfgruber T.K."/>
            <person name="Yang L."/>
            <person name="Yu Y."/>
            <person name="Zhang L."/>
            <person name="Zhou S."/>
            <person name="Zhu Q."/>
            <person name="Bennetzen J.L."/>
            <person name="Dawe R.K."/>
            <person name="Jiang J."/>
            <person name="Jiang N."/>
            <person name="Presting G.G."/>
            <person name="Wessler S.R."/>
            <person name="Aluru S."/>
            <person name="Martienssen R.A."/>
            <person name="Clifton S.W."/>
            <person name="McCombie W.R."/>
            <person name="Wing R.A."/>
            <person name="Wilson R.K."/>
        </authorList>
    </citation>
    <scope>NUCLEOTIDE SEQUENCE [LARGE SCALE GENOMIC DNA]</scope>
    <source>
        <strain evidence="5">cv. B73</strain>
    </source>
</reference>
<reference evidence="4" key="4">
    <citation type="submission" date="2021-05" db="UniProtKB">
        <authorList>
            <consortium name="EnsemblPlants"/>
        </authorList>
    </citation>
    <scope>IDENTIFICATION</scope>
    <source>
        <strain evidence="4">cv. B73</strain>
    </source>
</reference>
<dbReference type="AlphaFoldDB" id="B6TUQ1"/>
<dbReference type="Gramene" id="Zm00001eb392250_T001">
    <property type="protein sequence ID" value="Zm00001eb392250_P001"/>
    <property type="gene ID" value="Zm00001eb392250"/>
</dbReference>
<reference evidence="4" key="3">
    <citation type="submission" date="2019-07" db="EMBL/GenBank/DDBJ databases">
        <authorList>
            <person name="Seetharam A."/>
            <person name="Woodhouse M."/>
            <person name="Cannon E."/>
        </authorList>
    </citation>
    <scope>NUCLEOTIDE SEQUENCE [LARGE SCALE GENOMIC DNA]</scope>
    <source>
        <strain evidence="4">cv. B73</strain>
    </source>
</reference>
<dbReference type="Proteomes" id="UP000007305">
    <property type="component" value="Chromosome 9"/>
</dbReference>
<dbReference type="EnsemblPlants" id="Zm00001eb392250_T001">
    <property type="protein sequence ID" value="Zm00001eb392250_P001"/>
    <property type="gene ID" value="Zm00001eb392250"/>
</dbReference>
<accession>B6TUQ1</accession>
<protein>
    <submittedName>
        <fullName evidence="3 4">Uncharacterized protein</fullName>
    </submittedName>
</protein>
<dbReference type="EMBL" id="EU968716">
    <property type="protein sequence ID" value="ACG40834.1"/>
    <property type="molecule type" value="mRNA"/>
</dbReference>
<reference evidence="3" key="1">
    <citation type="journal article" date="2009" name="Plant Mol. Biol.">
        <title>Insights into corn genes derived from large-scale cDNA sequencing.</title>
        <authorList>
            <person name="Alexandrov N.N."/>
            <person name="Brover V.V."/>
            <person name="Freidin S."/>
            <person name="Troukhan M.E."/>
            <person name="Tatarinova T.V."/>
            <person name="Zhang H."/>
            <person name="Swaller T.J."/>
            <person name="Lu Y.P."/>
            <person name="Bouck J."/>
            <person name="Flavell R.B."/>
            <person name="Feldmann K.A."/>
        </authorList>
    </citation>
    <scope>NUCLEOTIDE SEQUENCE</scope>
</reference>
<evidence type="ECO:0000313" key="5">
    <source>
        <dbReference type="Proteomes" id="UP000007305"/>
    </source>
</evidence>
<evidence type="ECO:0000256" key="2">
    <source>
        <dbReference type="SAM" id="SignalP"/>
    </source>
</evidence>
<name>B6TUQ1_MAIZE</name>
<feature type="region of interest" description="Disordered" evidence="1">
    <location>
        <begin position="42"/>
        <end position="63"/>
    </location>
</feature>
<sequence length="93" mass="9637">MASARRWSRLFAISAFVCLLAAHPAAVVSGLRREDVVLGRDRAPTPAEAPAAGGGGGGSSWTGKRLVTATAVGAAQTSKWKVRRGSDPIHNRS</sequence>
<dbReference type="HOGENOM" id="CLU_2402921_0_0_1"/>
<feature type="chain" id="PRO_5042450697" evidence="2">
    <location>
        <begin position="23"/>
        <end position="93"/>
    </location>
</feature>
<proteinExistence type="evidence at transcript level"/>
<feature type="signal peptide" evidence="2">
    <location>
        <begin position="1"/>
        <end position="22"/>
    </location>
</feature>
<keyword evidence="5" id="KW-1185">Reference proteome</keyword>
<dbReference type="FunCoup" id="B6TUQ1">
    <property type="interactions" value="507"/>
</dbReference>
<keyword evidence="2" id="KW-0732">Signal</keyword>
<organism evidence="3">
    <name type="scientific">Zea mays</name>
    <name type="common">Maize</name>
    <dbReference type="NCBI Taxonomy" id="4577"/>
    <lineage>
        <taxon>Eukaryota</taxon>
        <taxon>Viridiplantae</taxon>
        <taxon>Streptophyta</taxon>
        <taxon>Embryophyta</taxon>
        <taxon>Tracheophyta</taxon>
        <taxon>Spermatophyta</taxon>
        <taxon>Magnoliopsida</taxon>
        <taxon>Liliopsida</taxon>
        <taxon>Poales</taxon>
        <taxon>Poaceae</taxon>
        <taxon>PACMAD clade</taxon>
        <taxon>Panicoideae</taxon>
        <taxon>Andropogonodae</taxon>
        <taxon>Andropogoneae</taxon>
        <taxon>Tripsacinae</taxon>
        <taxon>Zea</taxon>
    </lineage>
</organism>
<evidence type="ECO:0000313" key="3">
    <source>
        <dbReference type="EMBL" id="ACG40834.1"/>
    </source>
</evidence>
<evidence type="ECO:0000313" key="4">
    <source>
        <dbReference type="EnsemblPlants" id="Zm00001eb392250_P001"/>
    </source>
</evidence>